<organism evidence="1">
    <name type="scientific">uncultured Caudovirales phage</name>
    <dbReference type="NCBI Taxonomy" id="2100421"/>
    <lineage>
        <taxon>Viruses</taxon>
        <taxon>Duplodnaviria</taxon>
        <taxon>Heunggongvirae</taxon>
        <taxon>Uroviricota</taxon>
        <taxon>Caudoviricetes</taxon>
        <taxon>Peduoviridae</taxon>
        <taxon>Maltschvirus</taxon>
        <taxon>Maltschvirus maltsch</taxon>
    </lineage>
</organism>
<accession>A0A6J5NSA8</accession>
<proteinExistence type="predicted"/>
<dbReference type="EMBL" id="LR796697">
    <property type="protein sequence ID" value="CAB4160171.1"/>
    <property type="molecule type" value="Genomic_DNA"/>
</dbReference>
<sequence>MKKRNVRLIVLRTLRKFGLLCKRPAKSPFIKVQSVAYPDGTRNILSGKVHRDEVVNEHDLASAIHVWKELKKKPRARKSPIKKK</sequence>
<reference evidence="1" key="1">
    <citation type="submission" date="2020-04" db="EMBL/GenBank/DDBJ databases">
        <authorList>
            <person name="Chiriac C."/>
            <person name="Salcher M."/>
            <person name="Ghai R."/>
            <person name="Kavagutti S V."/>
        </authorList>
    </citation>
    <scope>NUCLEOTIDE SEQUENCE</scope>
</reference>
<gene>
    <name evidence="1" type="ORF">UFOVP723_89</name>
</gene>
<evidence type="ECO:0000313" key="1">
    <source>
        <dbReference type="EMBL" id="CAB4160171.1"/>
    </source>
</evidence>
<protein>
    <submittedName>
        <fullName evidence="1">Uncharacterized protein</fullName>
    </submittedName>
</protein>
<name>A0A6J5NSA8_9CAUD</name>